<evidence type="ECO:0000256" key="3">
    <source>
        <dbReference type="ARBA" id="ARBA00012954"/>
    </source>
</evidence>
<evidence type="ECO:0000259" key="9">
    <source>
        <dbReference type="SMART" id="SM00984"/>
    </source>
</evidence>
<evidence type="ECO:0000256" key="5">
    <source>
        <dbReference type="ARBA" id="ARBA00023027"/>
    </source>
</evidence>
<dbReference type="InterPro" id="IPR001732">
    <property type="entry name" value="UDP-Glc/GDP-Man_DH_N"/>
</dbReference>
<evidence type="ECO:0000256" key="6">
    <source>
        <dbReference type="ARBA" id="ARBA00047473"/>
    </source>
</evidence>
<dbReference type="EMBL" id="CP132508">
    <property type="protein sequence ID" value="WPD19735.1"/>
    <property type="molecule type" value="Genomic_DNA"/>
</dbReference>
<evidence type="ECO:0000313" key="11">
    <source>
        <dbReference type="Proteomes" id="UP001304683"/>
    </source>
</evidence>
<evidence type="ECO:0000256" key="7">
    <source>
        <dbReference type="PIRNR" id="PIRNR000124"/>
    </source>
</evidence>
<accession>A0ABZ0QQF5</accession>
<feature type="domain" description="UDP-glucose/GDP-mannose dehydrogenase C-terminal" evidence="9">
    <location>
        <begin position="377"/>
        <end position="480"/>
    </location>
</feature>
<dbReference type="InterPro" id="IPR014027">
    <property type="entry name" value="UDP-Glc/GDP-Man_DH_C"/>
</dbReference>
<dbReference type="InterPro" id="IPR036220">
    <property type="entry name" value="UDP-Glc/GDP-Man_DH_C_sf"/>
</dbReference>
<evidence type="ECO:0000256" key="4">
    <source>
        <dbReference type="ARBA" id="ARBA00023002"/>
    </source>
</evidence>
<evidence type="ECO:0000256" key="1">
    <source>
        <dbReference type="ARBA" id="ARBA00004701"/>
    </source>
</evidence>
<dbReference type="SUPFAM" id="SSF48179">
    <property type="entry name" value="6-phosphogluconate dehydrogenase C-terminal domain-like"/>
    <property type="match status" value="1"/>
</dbReference>
<keyword evidence="8" id="KW-0812">Transmembrane</keyword>
<dbReference type="Pfam" id="PF03721">
    <property type="entry name" value="UDPG_MGDP_dh_N"/>
    <property type="match status" value="2"/>
</dbReference>
<comment type="catalytic activity">
    <reaction evidence="6 7">
        <text>UDP-alpha-D-glucose + 2 NAD(+) + H2O = UDP-alpha-D-glucuronate + 2 NADH + 3 H(+)</text>
        <dbReference type="Rhea" id="RHEA:23596"/>
        <dbReference type="ChEBI" id="CHEBI:15377"/>
        <dbReference type="ChEBI" id="CHEBI:15378"/>
        <dbReference type="ChEBI" id="CHEBI:57540"/>
        <dbReference type="ChEBI" id="CHEBI:57945"/>
        <dbReference type="ChEBI" id="CHEBI:58052"/>
        <dbReference type="ChEBI" id="CHEBI:58885"/>
        <dbReference type="EC" id="1.1.1.22"/>
    </reaction>
</comment>
<dbReference type="InterPro" id="IPR028357">
    <property type="entry name" value="UDPglc_DH_bac"/>
</dbReference>
<keyword evidence="8" id="KW-1133">Transmembrane helix</keyword>
<reference evidence="10 11" key="1">
    <citation type="submission" date="2023-08" db="EMBL/GenBank/DDBJ databases">
        <title>Genome sequence of Thermaerobacter compostii strain Ins1, a spore-forming filamentous bacterium isolated from a deep geothermal reservoir.</title>
        <authorList>
            <person name="Bregnard D."/>
            <person name="Gonzalez D."/>
            <person name="Junier P."/>
        </authorList>
    </citation>
    <scope>NUCLEOTIDE SEQUENCE [LARGE SCALE GENOMIC DNA]</scope>
    <source>
        <strain evidence="10 11">Ins1</strain>
    </source>
</reference>
<dbReference type="EC" id="1.1.1.22" evidence="3 7"/>
<dbReference type="InterPro" id="IPR017476">
    <property type="entry name" value="UDP-Glc/GDP-Man"/>
</dbReference>
<dbReference type="PIRSF" id="PIRSF500134">
    <property type="entry name" value="UDPglc_DH_bac"/>
    <property type="match status" value="1"/>
</dbReference>
<dbReference type="InterPro" id="IPR008927">
    <property type="entry name" value="6-PGluconate_DH-like_C_sf"/>
</dbReference>
<organism evidence="10 11">
    <name type="scientific">Thermaerobacter composti</name>
    <dbReference type="NCBI Taxonomy" id="554949"/>
    <lineage>
        <taxon>Bacteria</taxon>
        <taxon>Bacillati</taxon>
        <taxon>Bacillota</taxon>
        <taxon>Clostridia</taxon>
        <taxon>Eubacteriales</taxon>
        <taxon>Clostridiales Family XVII. Incertae Sedis</taxon>
        <taxon>Thermaerobacter</taxon>
    </lineage>
</organism>
<keyword evidence="4 7" id="KW-0560">Oxidoreductase</keyword>
<dbReference type="SMART" id="SM00984">
    <property type="entry name" value="UDPG_MGDP_dh_C"/>
    <property type="match status" value="1"/>
</dbReference>
<comment type="pathway">
    <text evidence="1">Nucleotide-sugar biosynthesis; UDP-alpha-D-glucuronate biosynthesis; UDP-alpha-D-glucuronate from UDP-alpha-D-glucose: step 1/1.</text>
</comment>
<evidence type="ECO:0000256" key="2">
    <source>
        <dbReference type="ARBA" id="ARBA00006601"/>
    </source>
</evidence>
<protein>
    <recommendedName>
        <fullName evidence="3 7">UDP-glucose 6-dehydrogenase</fullName>
        <ecNumber evidence="3 7">1.1.1.22</ecNumber>
    </recommendedName>
</protein>
<dbReference type="NCBIfam" id="TIGR03026">
    <property type="entry name" value="NDP-sugDHase"/>
    <property type="match status" value="1"/>
</dbReference>
<keyword evidence="11" id="KW-1185">Reference proteome</keyword>
<dbReference type="InterPro" id="IPR036291">
    <property type="entry name" value="NAD(P)-bd_dom_sf"/>
</dbReference>
<dbReference type="SUPFAM" id="SSF52413">
    <property type="entry name" value="UDP-glucose/GDP-mannose dehydrogenase C-terminal domain"/>
    <property type="match status" value="1"/>
</dbReference>
<keyword evidence="8" id="KW-0472">Membrane</keyword>
<dbReference type="Pfam" id="PF03720">
    <property type="entry name" value="UDPG_MGDP_dh_C"/>
    <property type="match status" value="1"/>
</dbReference>
<dbReference type="PANTHER" id="PTHR43750">
    <property type="entry name" value="UDP-GLUCOSE 6-DEHYDROGENASE TUAD"/>
    <property type="match status" value="1"/>
</dbReference>
<gene>
    <name evidence="10" type="ORF">Q5761_03465</name>
</gene>
<dbReference type="Proteomes" id="UP001304683">
    <property type="component" value="Chromosome"/>
</dbReference>
<dbReference type="InterPro" id="IPR014026">
    <property type="entry name" value="UDP-Glc/GDP-Man_DH_dimer"/>
</dbReference>
<evidence type="ECO:0000256" key="8">
    <source>
        <dbReference type="SAM" id="Phobius"/>
    </source>
</evidence>
<evidence type="ECO:0000313" key="10">
    <source>
        <dbReference type="EMBL" id="WPD19735.1"/>
    </source>
</evidence>
<dbReference type="PIRSF" id="PIRSF000124">
    <property type="entry name" value="UDPglc_GDPman_dh"/>
    <property type="match status" value="1"/>
</dbReference>
<keyword evidence="5 7" id="KW-0520">NAD</keyword>
<feature type="transmembrane region" description="Helical" evidence="8">
    <location>
        <begin position="12"/>
        <end position="33"/>
    </location>
</feature>
<name>A0ABZ0QQF5_9FIRM</name>
<proteinExistence type="inferred from homology"/>
<dbReference type="RefSeq" id="WP_318751224.1">
    <property type="nucleotide sequence ID" value="NZ_CP132508.1"/>
</dbReference>
<dbReference type="Gene3D" id="1.20.5.100">
    <property type="entry name" value="Cytochrome c1, transmembrane anchor, C-terminal"/>
    <property type="match status" value="1"/>
</dbReference>
<dbReference type="Pfam" id="PF00984">
    <property type="entry name" value="UDPG_MGDP_dh"/>
    <property type="match status" value="1"/>
</dbReference>
<dbReference type="SUPFAM" id="SSF51735">
    <property type="entry name" value="NAD(P)-binding Rossmann-fold domains"/>
    <property type="match status" value="2"/>
</dbReference>
<dbReference type="Gene3D" id="3.40.50.720">
    <property type="entry name" value="NAD(P)-binding Rossmann-like Domain"/>
    <property type="match status" value="3"/>
</dbReference>
<comment type="similarity">
    <text evidence="2 7">Belongs to the UDP-glucose/GDP-mannose dehydrogenase family.</text>
</comment>
<sequence>MDGLNDFAGGEIFVRITVLGLGYVGAVAAAALARDGHQVLGVDVDPAKVERYRRAEVPFYEPGLDELVREGVAAGRLRFALAGEVEPGQLGDFVFVAVGTPSRATGAADLSQVEAALAWVAERVRRGRPAGAGVLRAGEAVDPQGGAGSSDGVGAADRVAMAGTEATAGTVWPAAAGGLRAPIVVVKSTVPPGTGRRLARRYLAPLGLAYVANPEFLREGSAVHDWFHPDRVVVGSEERAAAERVAALFAGYGAPVLVTDTTTAEMVKYGANAFLATKISFINELANMCDRVGADVEEVARGIGLDPRIGSQFLRAGLGYGGSCFPKDVAALDHLARVYDYPFELLRAVIAVNARQRLLPLYALREVFGSLAGVPVAVLGLAFKPNTDDVREAPALDLIPLLVEEGAEVRAADPQAVERARAVLPGEVRLTPSALEALDGARAVVLATEWDAFVRLDWEEAARRMDEPRFVFDGRNALDPARMAALGFRYRGVGRGRQRLAEGRDAVVSSALDLPRGEVVGARSGAVGGGA</sequence>
<dbReference type="PANTHER" id="PTHR43750:SF3">
    <property type="entry name" value="UDP-GLUCOSE 6-DEHYDROGENASE TUAD"/>
    <property type="match status" value="1"/>
</dbReference>
<dbReference type="GO" id="GO:0016491">
    <property type="term" value="F:oxidoreductase activity"/>
    <property type="evidence" value="ECO:0007669"/>
    <property type="project" value="UniProtKB-KW"/>
</dbReference>